<keyword evidence="5" id="KW-0634">PQQ</keyword>
<reference evidence="13" key="1">
    <citation type="submission" date="2023-04" db="EMBL/GenBank/DDBJ databases">
        <authorList>
            <person name="Vijverberg K."/>
            <person name="Xiong W."/>
            <person name="Schranz E."/>
        </authorList>
    </citation>
    <scope>NUCLEOTIDE SEQUENCE</scope>
</reference>
<dbReference type="SUPFAM" id="SSF50952">
    <property type="entry name" value="Soluble quinoprotein glucose dehydrogenase"/>
    <property type="match status" value="1"/>
</dbReference>
<evidence type="ECO:0000259" key="12">
    <source>
        <dbReference type="Pfam" id="PF07995"/>
    </source>
</evidence>
<comment type="subcellular location">
    <subcellularLocation>
        <location evidence="2">Cell membrane</location>
        <topology evidence="2">Lipid-anchor</topology>
    </subcellularLocation>
</comment>
<evidence type="ECO:0000256" key="8">
    <source>
        <dbReference type="ARBA" id="ARBA00023180"/>
    </source>
</evidence>
<evidence type="ECO:0000256" key="6">
    <source>
        <dbReference type="ARBA" id="ARBA00023002"/>
    </source>
</evidence>
<evidence type="ECO:0000256" key="10">
    <source>
        <dbReference type="ARBA" id="ARBA00061483"/>
    </source>
</evidence>
<dbReference type="AlphaFoldDB" id="A0AA35V5L7"/>
<evidence type="ECO:0000256" key="1">
    <source>
        <dbReference type="ARBA" id="ARBA00001931"/>
    </source>
</evidence>
<feature type="signal peptide" evidence="11">
    <location>
        <begin position="1"/>
        <end position="26"/>
    </location>
</feature>
<evidence type="ECO:0000256" key="9">
    <source>
        <dbReference type="ARBA" id="ARBA00023288"/>
    </source>
</evidence>
<proteinExistence type="inferred from homology"/>
<evidence type="ECO:0000256" key="3">
    <source>
        <dbReference type="ARBA" id="ARBA00022475"/>
    </source>
</evidence>
<keyword evidence="3" id="KW-1003">Cell membrane</keyword>
<dbReference type="InterPro" id="IPR012938">
    <property type="entry name" value="Glc/Sorbosone_DH"/>
</dbReference>
<dbReference type="PANTHER" id="PTHR19328">
    <property type="entry name" value="HEDGEHOG-INTERACTING PROTEIN"/>
    <property type="match status" value="1"/>
</dbReference>
<dbReference type="Pfam" id="PF07995">
    <property type="entry name" value="GSDH"/>
    <property type="match status" value="1"/>
</dbReference>
<dbReference type="FunFam" id="2.120.10.30:FF:000067">
    <property type="entry name" value="HHIP-like 1"/>
    <property type="match status" value="1"/>
</dbReference>
<dbReference type="InterPro" id="IPR011042">
    <property type="entry name" value="6-blade_b-propeller_TolB-like"/>
</dbReference>
<comment type="cofactor">
    <cofactor evidence="1">
        <name>pyrroloquinoline quinone</name>
        <dbReference type="ChEBI" id="CHEBI:58442"/>
    </cofactor>
</comment>
<keyword evidence="8" id="KW-0325">Glycoprotein</keyword>
<keyword evidence="7" id="KW-0472">Membrane</keyword>
<evidence type="ECO:0000313" key="14">
    <source>
        <dbReference type="Proteomes" id="UP001177003"/>
    </source>
</evidence>
<sequence length="700" mass="76683">MAVHHTTMNIFIFFISVTLLITHALSLPLCTDSSAPLKPKTPLVFCNYNGSSCCDSVQDKNIQKQFESMNVSQPACASLLKSILCSRCDPFSAELFTIKTVPRQVPVLCNSTVSSNSSQTNQANNNFCEKVWDTCQNVSVRNSPFSPLLQGQAPTPANSSNKLTDIWQSRSDFCNVVGGPSLEDSVCFNGEKVQLNITTNSTKAPPTGMCLEKIGNGSYLDMAGHTDGSNRAFFSNQKGQIWLVTVPEIGSGRGLDLDESNPFLDLTDEVYFDTQFGLMSIALHPNFAQNGRFFASFNCDKSENPRCSGRCACNSDVECDPSKLPPDDAAEPCRYQTVVAEYTVNGTSSSRASVIPVASPVETRRIFTMGLPFTSHHGGQILFGPDDGYLYFMMGDGGGGDPYNFAQSKKSLLGKIMRFDVDKIPSESEITSLGLWGNYSIPRDNPYLEDEDLLPEIWALGFSNPWRCSFDAERPSYFMCGDVGLNEYEEVDMITRNGNYGWRVYEGPTIYTPEKSPGGNTSVTSINPVFPVMGYKHSDINKNEGSASITGGFFYRSTTDPCLHGSYLYGDLYAHEMWAGVETPENSGIFTVNNISFTCAKDSPEPCSLVPGSSLPALGYLFSFGQDNNKDIYLLSSSGVYRIVPPSRCGYTCEYETPTTGPTTSPLTPTRNSSANILKSSFKSLFLLLLFFLVLVFSPP</sequence>
<feature type="domain" description="Glucose/Sorbosone dehydrogenase" evidence="12">
    <location>
        <begin position="264"/>
        <end position="577"/>
    </location>
</feature>
<dbReference type="GO" id="GO:0005886">
    <property type="term" value="C:plasma membrane"/>
    <property type="evidence" value="ECO:0007669"/>
    <property type="project" value="UniProtKB-SubCell"/>
</dbReference>
<dbReference type="EMBL" id="OX465086">
    <property type="protein sequence ID" value="CAI9265265.1"/>
    <property type="molecule type" value="Genomic_DNA"/>
</dbReference>
<dbReference type="InterPro" id="IPR011041">
    <property type="entry name" value="Quinoprot_gluc/sorb_DH_b-prop"/>
</dbReference>
<accession>A0AA35V5L7</accession>
<protein>
    <recommendedName>
        <fullName evidence="12">Glucose/Sorbosone dehydrogenase domain-containing protein</fullName>
    </recommendedName>
</protein>
<evidence type="ECO:0000256" key="2">
    <source>
        <dbReference type="ARBA" id="ARBA00004193"/>
    </source>
</evidence>
<dbReference type="GO" id="GO:0016491">
    <property type="term" value="F:oxidoreductase activity"/>
    <property type="evidence" value="ECO:0007669"/>
    <property type="project" value="UniProtKB-KW"/>
</dbReference>
<keyword evidence="6" id="KW-0560">Oxidoreductase</keyword>
<dbReference type="Proteomes" id="UP001177003">
    <property type="component" value="Chromosome 0"/>
</dbReference>
<name>A0AA35V5L7_LACSI</name>
<evidence type="ECO:0000256" key="7">
    <source>
        <dbReference type="ARBA" id="ARBA00023136"/>
    </source>
</evidence>
<evidence type="ECO:0000256" key="5">
    <source>
        <dbReference type="ARBA" id="ARBA00022891"/>
    </source>
</evidence>
<evidence type="ECO:0000313" key="13">
    <source>
        <dbReference type="EMBL" id="CAI9265265.1"/>
    </source>
</evidence>
<evidence type="ECO:0000256" key="11">
    <source>
        <dbReference type="SAM" id="SignalP"/>
    </source>
</evidence>
<dbReference type="PANTHER" id="PTHR19328:SF13">
    <property type="entry name" value="HIPL1 PROTEIN"/>
    <property type="match status" value="1"/>
</dbReference>
<organism evidence="13 14">
    <name type="scientific">Lactuca saligna</name>
    <name type="common">Willowleaf lettuce</name>
    <dbReference type="NCBI Taxonomy" id="75948"/>
    <lineage>
        <taxon>Eukaryota</taxon>
        <taxon>Viridiplantae</taxon>
        <taxon>Streptophyta</taxon>
        <taxon>Embryophyta</taxon>
        <taxon>Tracheophyta</taxon>
        <taxon>Spermatophyta</taxon>
        <taxon>Magnoliopsida</taxon>
        <taxon>eudicotyledons</taxon>
        <taxon>Gunneridae</taxon>
        <taxon>Pentapetalae</taxon>
        <taxon>asterids</taxon>
        <taxon>campanulids</taxon>
        <taxon>Asterales</taxon>
        <taxon>Asteraceae</taxon>
        <taxon>Cichorioideae</taxon>
        <taxon>Cichorieae</taxon>
        <taxon>Lactucinae</taxon>
        <taxon>Lactuca</taxon>
    </lineage>
</organism>
<evidence type="ECO:0000256" key="4">
    <source>
        <dbReference type="ARBA" id="ARBA00022729"/>
    </source>
</evidence>
<dbReference type="Gene3D" id="2.120.10.30">
    <property type="entry name" value="TolB, C-terminal domain"/>
    <property type="match status" value="1"/>
</dbReference>
<feature type="chain" id="PRO_5041263282" description="Glucose/Sorbosone dehydrogenase domain-containing protein" evidence="11">
    <location>
        <begin position="27"/>
        <end position="700"/>
    </location>
</feature>
<keyword evidence="4 11" id="KW-0732">Signal</keyword>
<keyword evidence="14" id="KW-1185">Reference proteome</keyword>
<keyword evidence="9" id="KW-0449">Lipoprotein</keyword>
<gene>
    <name evidence="13" type="ORF">LSALG_LOCUS5879</name>
</gene>
<comment type="similarity">
    <text evidence="10">Belongs to the PQQ oxidoreductase GdhB family.</text>
</comment>